<dbReference type="SUPFAM" id="SSF47370">
    <property type="entry name" value="Bromodomain"/>
    <property type="match status" value="1"/>
</dbReference>
<dbReference type="InterPro" id="IPR001487">
    <property type="entry name" value="Bromodomain"/>
</dbReference>
<sequence>MAEVELKTILFAQCVTREAQKHNHGGRPDMKRVMKRLRNHPLSVGIHLSSQEAAQLYSKIFPRRPSVAVLESATADLVKEYIKTEVNKLEQDLEEGAGPLNQRFGRIHKAVESRSDEPENAHEKKVRHEAVKRFQGRAFPLLDDFMSWRSSSFFAQPVTESEYYEVVKAPTDLKTIKAQVKDGTITSGAELEREIQRMFANSVMYNPWNSSMSEWTREMQQEAELRLAMFREFDEDRR</sequence>
<dbReference type="InterPro" id="IPR036427">
    <property type="entry name" value="Bromodomain-like_sf"/>
</dbReference>
<comment type="caution">
    <text evidence="4">The sequence shown here is derived from an EMBL/GenBank/DDBJ whole genome shotgun (WGS) entry which is preliminary data.</text>
</comment>
<accession>A0A2T0FLL0</accession>
<evidence type="ECO:0000256" key="2">
    <source>
        <dbReference type="PROSITE-ProRule" id="PRU00035"/>
    </source>
</evidence>
<evidence type="ECO:0000256" key="1">
    <source>
        <dbReference type="ARBA" id="ARBA00023117"/>
    </source>
</evidence>
<dbReference type="PRINTS" id="PR00503">
    <property type="entry name" value="BROMODOMAIN"/>
</dbReference>
<reference evidence="4 5" key="1">
    <citation type="submission" date="2017-04" db="EMBL/GenBank/DDBJ databases">
        <title>Genome sequencing of [Candida] sorbophila.</title>
        <authorList>
            <person name="Ahn J.O."/>
        </authorList>
    </citation>
    <scope>NUCLEOTIDE SEQUENCE [LARGE SCALE GENOMIC DNA]</scope>
    <source>
        <strain evidence="4 5">DS02</strain>
    </source>
</reference>
<dbReference type="CDD" id="cd04369">
    <property type="entry name" value="Bromodomain"/>
    <property type="match status" value="1"/>
</dbReference>
<organism evidence="4 5">
    <name type="scientific">Wickerhamiella sorbophila</name>
    <dbReference type="NCBI Taxonomy" id="45607"/>
    <lineage>
        <taxon>Eukaryota</taxon>
        <taxon>Fungi</taxon>
        <taxon>Dikarya</taxon>
        <taxon>Ascomycota</taxon>
        <taxon>Saccharomycotina</taxon>
        <taxon>Dipodascomycetes</taxon>
        <taxon>Dipodascales</taxon>
        <taxon>Trichomonascaceae</taxon>
        <taxon>Wickerhamiella</taxon>
    </lineage>
</organism>
<dbReference type="GO" id="GO:0006325">
    <property type="term" value="P:chromatin organization"/>
    <property type="evidence" value="ECO:0007669"/>
    <property type="project" value="UniProtKB-ARBA"/>
</dbReference>
<evidence type="ECO:0000259" key="3">
    <source>
        <dbReference type="PROSITE" id="PS50014"/>
    </source>
</evidence>
<dbReference type="STRING" id="45607.A0A2T0FLL0"/>
<evidence type="ECO:0000313" key="4">
    <source>
        <dbReference type="EMBL" id="PRT55874.1"/>
    </source>
</evidence>
<dbReference type="AlphaFoldDB" id="A0A2T0FLL0"/>
<dbReference type="SMART" id="SM00297">
    <property type="entry name" value="BROMO"/>
    <property type="match status" value="1"/>
</dbReference>
<protein>
    <submittedName>
        <fullName evidence="4">Bromodomain-containing protein 1</fullName>
    </submittedName>
</protein>
<dbReference type="PANTHER" id="PTHR15398">
    <property type="entry name" value="BROMODOMAIN-CONTAINING PROTEIN 8"/>
    <property type="match status" value="1"/>
</dbReference>
<dbReference type="GeneID" id="36517242"/>
<evidence type="ECO:0000313" key="5">
    <source>
        <dbReference type="Proteomes" id="UP000238350"/>
    </source>
</evidence>
<gene>
    <name evidence="4" type="ORF">B9G98_03494</name>
</gene>
<dbReference type="Gene3D" id="1.20.920.10">
    <property type="entry name" value="Bromodomain-like"/>
    <property type="match status" value="1"/>
</dbReference>
<dbReference type="RefSeq" id="XP_024665819.1">
    <property type="nucleotide sequence ID" value="XM_024810051.1"/>
</dbReference>
<keyword evidence="5" id="KW-1185">Reference proteome</keyword>
<name>A0A2T0FLL0_9ASCO</name>
<dbReference type="PROSITE" id="PS50014">
    <property type="entry name" value="BROMODOMAIN_2"/>
    <property type="match status" value="1"/>
</dbReference>
<dbReference type="EMBL" id="NDIQ01000022">
    <property type="protein sequence ID" value="PRT55874.1"/>
    <property type="molecule type" value="Genomic_DNA"/>
</dbReference>
<keyword evidence="1 2" id="KW-0103">Bromodomain</keyword>
<dbReference type="GO" id="GO:0035267">
    <property type="term" value="C:NuA4 histone acetyltransferase complex"/>
    <property type="evidence" value="ECO:0007669"/>
    <property type="project" value="TreeGrafter"/>
</dbReference>
<dbReference type="Pfam" id="PF00439">
    <property type="entry name" value="Bromodomain"/>
    <property type="match status" value="1"/>
</dbReference>
<dbReference type="OrthoDB" id="21449at2759"/>
<dbReference type="PANTHER" id="PTHR15398:SF4">
    <property type="entry name" value="BROMODOMAIN-CONTAINING PROTEIN 8 ISOFORM X1"/>
    <property type="match status" value="1"/>
</dbReference>
<proteinExistence type="predicted"/>
<dbReference type="Proteomes" id="UP000238350">
    <property type="component" value="Unassembled WGS sequence"/>
</dbReference>
<feature type="domain" description="Bromo" evidence="3">
    <location>
        <begin position="137"/>
        <end position="213"/>
    </location>
</feature>